<dbReference type="OrthoDB" id="252020at2759"/>
<evidence type="ECO:0000313" key="3">
    <source>
        <dbReference type="EMBL" id="PNS17124.1"/>
    </source>
</evidence>
<reference evidence="3 4" key="1">
    <citation type="submission" date="2017-06" db="EMBL/GenBank/DDBJ databases">
        <title>Draft genome sequence of a variant of Elsinoe murrayae.</title>
        <authorList>
            <person name="Cheng Q."/>
        </authorList>
    </citation>
    <scope>NUCLEOTIDE SEQUENCE [LARGE SCALE GENOMIC DNA]</scope>
    <source>
        <strain evidence="3 4">CQ-2017a</strain>
    </source>
</reference>
<dbReference type="SUPFAM" id="SSF54928">
    <property type="entry name" value="RNA-binding domain, RBD"/>
    <property type="match status" value="1"/>
</dbReference>
<dbReference type="GO" id="GO:0005654">
    <property type="term" value="C:nucleoplasm"/>
    <property type="evidence" value="ECO:0007669"/>
    <property type="project" value="TreeGrafter"/>
</dbReference>
<feature type="region of interest" description="Disordered" evidence="2">
    <location>
        <begin position="41"/>
        <end position="127"/>
    </location>
</feature>
<dbReference type="GO" id="GO:0000398">
    <property type="term" value="P:mRNA splicing, via spliceosome"/>
    <property type="evidence" value="ECO:0007669"/>
    <property type="project" value="TreeGrafter"/>
</dbReference>
<dbReference type="EMBL" id="NKHZ01000052">
    <property type="protein sequence ID" value="PNS17124.1"/>
    <property type="molecule type" value="Genomic_DNA"/>
</dbReference>
<evidence type="ECO:0000256" key="2">
    <source>
        <dbReference type="SAM" id="MobiDB-lite"/>
    </source>
</evidence>
<evidence type="ECO:0008006" key="5">
    <source>
        <dbReference type="Google" id="ProtNLM"/>
    </source>
</evidence>
<name>A0A2K1QPV4_9PEZI</name>
<dbReference type="Proteomes" id="UP000243797">
    <property type="component" value="Unassembled WGS sequence"/>
</dbReference>
<dbReference type="Gene3D" id="3.30.70.330">
    <property type="match status" value="1"/>
</dbReference>
<gene>
    <name evidence="3" type="ORF">CAC42_7178</name>
</gene>
<dbReference type="InParanoid" id="A0A2K1QPV4"/>
<dbReference type="InterPro" id="IPR035979">
    <property type="entry name" value="RBD_domain_sf"/>
</dbReference>
<dbReference type="AlphaFoldDB" id="A0A2K1QPV4"/>
<feature type="compositionally biased region" description="Basic and acidic residues" evidence="2">
    <location>
        <begin position="78"/>
        <end position="103"/>
    </location>
</feature>
<accession>A0A2K1QPV4</accession>
<proteinExistence type="predicted"/>
<keyword evidence="4" id="KW-1185">Reference proteome</keyword>
<protein>
    <recommendedName>
        <fullName evidence="5">RRM domain-containing protein</fullName>
    </recommendedName>
</protein>
<dbReference type="GO" id="GO:0061574">
    <property type="term" value="C:ASAP complex"/>
    <property type="evidence" value="ECO:0007669"/>
    <property type="project" value="TreeGrafter"/>
</dbReference>
<evidence type="ECO:0000256" key="1">
    <source>
        <dbReference type="ARBA" id="ARBA00022884"/>
    </source>
</evidence>
<dbReference type="GO" id="GO:0005737">
    <property type="term" value="C:cytoplasm"/>
    <property type="evidence" value="ECO:0007669"/>
    <property type="project" value="TreeGrafter"/>
</dbReference>
<comment type="caution">
    <text evidence="3">The sequence shown here is derived from an EMBL/GenBank/DDBJ whole genome shotgun (WGS) entry which is preliminary data.</text>
</comment>
<keyword evidence="1" id="KW-0694">RNA-binding</keyword>
<organism evidence="3 4">
    <name type="scientific">Sphaceloma murrayae</name>
    <dbReference type="NCBI Taxonomy" id="2082308"/>
    <lineage>
        <taxon>Eukaryota</taxon>
        <taxon>Fungi</taxon>
        <taxon>Dikarya</taxon>
        <taxon>Ascomycota</taxon>
        <taxon>Pezizomycotina</taxon>
        <taxon>Dothideomycetes</taxon>
        <taxon>Dothideomycetidae</taxon>
        <taxon>Myriangiales</taxon>
        <taxon>Elsinoaceae</taxon>
        <taxon>Sphaceloma</taxon>
    </lineage>
</organism>
<dbReference type="InterPro" id="IPR012677">
    <property type="entry name" value="Nucleotide-bd_a/b_plait_sf"/>
</dbReference>
<feature type="compositionally biased region" description="Basic and acidic residues" evidence="2">
    <location>
        <begin position="110"/>
        <end position="127"/>
    </location>
</feature>
<dbReference type="GO" id="GO:0003723">
    <property type="term" value="F:RNA binding"/>
    <property type="evidence" value="ECO:0007669"/>
    <property type="project" value="UniProtKB-KW"/>
</dbReference>
<feature type="compositionally biased region" description="Pro residues" evidence="2">
    <location>
        <begin position="48"/>
        <end position="57"/>
    </location>
</feature>
<sequence>MTNRGTAYILFKTPIAAEKAISHMHEGYLDGAQINVSIVLPRRRFSRSPPPRRPPPNRFGEPHRYRDTGPPPAQYGGPRKEVQSRPQEQEPKSKKKLYKEQKQEPAQGEKSVEESTPKKTSFESVKG</sequence>
<dbReference type="PANTHER" id="PTHR15481">
    <property type="entry name" value="RIBONUCLEIC ACID BINDING PROTEIN S1"/>
    <property type="match status" value="1"/>
</dbReference>
<dbReference type="STRING" id="2082308.A0A2K1QPV4"/>
<dbReference type="PANTHER" id="PTHR15481:SF0">
    <property type="entry name" value="LD23870P-RELATED"/>
    <property type="match status" value="1"/>
</dbReference>
<evidence type="ECO:0000313" key="4">
    <source>
        <dbReference type="Proteomes" id="UP000243797"/>
    </source>
</evidence>